<feature type="chain" id="PRO_5045283104" evidence="1">
    <location>
        <begin position="24"/>
        <end position="141"/>
    </location>
</feature>
<gene>
    <name evidence="2" type="ORF">BRE01_50950</name>
</gene>
<evidence type="ECO:0000313" key="3">
    <source>
        <dbReference type="Proteomes" id="UP000319578"/>
    </source>
</evidence>
<evidence type="ECO:0000313" key="2">
    <source>
        <dbReference type="EMBL" id="GED71393.1"/>
    </source>
</evidence>
<dbReference type="EMBL" id="BJON01000021">
    <property type="protein sequence ID" value="GED71393.1"/>
    <property type="molecule type" value="Genomic_DNA"/>
</dbReference>
<proteinExistence type="predicted"/>
<reference evidence="2 3" key="1">
    <citation type="submission" date="2019-06" db="EMBL/GenBank/DDBJ databases">
        <title>Whole genome shotgun sequence of Brevibacillus reuszeri NBRC 15719.</title>
        <authorList>
            <person name="Hosoyama A."/>
            <person name="Uohara A."/>
            <person name="Ohji S."/>
            <person name="Ichikawa N."/>
        </authorList>
    </citation>
    <scope>NUCLEOTIDE SEQUENCE [LARGE SCALE GENOMIC DNA]</scope>
    <source>
        <strain evidence="2 3">NBRC 15719</strain>
    </source>
</reference>
<name>A0ABQ0TTY3_9BACL</name>
<keyword evidence="3" id="KW-1185">Reference proteome</keyword>
<sequence length="141" mass="15782">MQFNEMWLILCLALFFSGGTANAAEQVELFDSDQQKVIATFANAEAFQVEAQKLLHSVSGRVLELNPSLENAMIVKIPLAPVQHLSHASSGIDTDIAEMFVIMPKKGSRRPWLILHTKEYETVVMEFGAKVDQLRKQVQLP</sequence>
<organism evidence="2 3">
    <name type="scientific">Brevibacillus reuszeri</name>
    <dbReference type="NCBI Taxonomy" id="54915"/>
    <lineage>
        <taxon>Bacteria</taxon>
        <taxon>Bacillati</taxon>
        <taxon>Bacillota</taxon>
        <taxon>Bacilli</taxon>
        <taxon>Bacillales</taxon>
        <taxon>Paenibacillaceae</taxon>
        <taxon>Brevibacillus</taxon>
    </lineage>
</organism>
<feature type="signal peptide" evidence="1">
    <location>
        <begin position="1"/>
        <end position="23"/>
    </location>
</feature>
<accession>A0ABQ0TTY3</accession>
<keyword evidence="1" id="KW-0732">Signal</keyword>
<protein>
    <submittedName>
        <fullName evidence="2">Uncharacterized protein</fullName>
    </submittedName>
</protein>
<dbReference type="Proteomes" id="UP000319578">
    <property type="component" value="Unassembled WGS sequence"/>
</dbReference>
<evidence type="ECO:0000256" key="1">
    <source>
        <dbReference type="SAM" id="SignalP"/>
    </source>
</evidence>
<comment type="caution">
    <text evidence="2">The sequence shown here is derived from an EMBL/GenBank/DDBJ whole genome shotgun (WGS) entry which is preliminary data.</text>
</comment>